<keyword evidence="3 14" id="KW-0812">Transmembrane</keyword>
<feature type="transmembrane region" description="Helical" evidence="14">
    <location>
        <begin position="440"/>
        <end position="462"/>
    </location>
</feature>
<keyword evidence="14" id="KW-0732">Signal</keyword>
<keyword evidence="7 14" id="KW-0472">Membrane</keyword>
<dbReference type="RefSeq" id="XP_006814781.1">
    <property type="nucleotide sequence ID" value="XM_006814718.1"/>
</dbReference>
<evidence type="ECO:0000256" key="5">
    <source>
        <dbReference type="ARBA" id="ARBA00023018"/>
    </source>
</evidence>
<keyword evidence="11" id="KW-1071">Ligand-gated ion channel</keyword>
<evidence type="ECO:0000256" key="15">
    <source>
        <dbReference type="SAM" id="MobiDB-lite"/>
    </source>
</evidence>
<feature type="transmembrane region" description="Helical" evidence="14">
    <location>
        <begin position="298"/>
        <end position="319"/>
    </location>
</feature>
<dbReference type="InterPro" id="IPR002394">
    <property type="entry name" value="Nicotinic_acetylcholine_rcpt"/>
</dbReference>
<dbReference type="PRINTS" id="PR00254">
    <property type="entry name" value="NICOTINICR"/>
</dbReference>
<protein>
    <submittedName>
        <fullName evidence="19">Neuronal acetylcholine receptor subunit alpha-10-like</fullName>
    </submittedName>
</protein>
<dbReference type="InterPro" id="IPR006029">
    <property type="entry name" value="Neurotrans-gated_channel_TM"/>
</dbReference>
<organism evidence="18 19">
    <name type="scientific">Saccoglossus kowalevskii</name>
    <name type="common">Acorn worm</name>
    <dbReference type="NCBI Taxonomy" id="10224"/>
    <lineage>
        <taxon>Eukaryota</taxon>
        <taxon>Metazoa</taxon>
        <taxon>Hemichordata</taxon>
        <taxon>Enteropneusta</taxon>
        <taxon>Harrimaniidae</taxon>
        <taxon>Saccoglossus</taxon>
    </lineage>
</organism>
<dbReference type="PRINTS" id="PR00252">
    <property type="entry name" value="NRIONCHANNEL"/>
</dbReference>
<dbReference type="Gene3D" id="1.20.58.390">
    <property type="entry name" value="Neurotransmitter-gated ion-channel transmembrane domain"/>
    <property type="match status" value="2"/>
</dbReference>
<dbReference type="Proteomes" id="UP000694865">
    <property type="component" value="Unplaced"/>
</dbReference>
<dbReference type="PROSITE" id="PS00236">
    <property type="entry name" value="NEUROTR_ION_CHANNEL"/>
    <property type="match status" value="1"/>
</dbReference>
<evidence type="ECO:0000259" key="16">
    <source>
        <dbReference type="Pfam" id="PF02931"/>
    </source>
</evidence>
<evidence type="ECO:0000256" key="11">
    <source>
        <dbReference type="ARBA" id="ARBA00023286"/>
    </source>
</evidence>
<evidence type="ECO:0000256" key="12">
    <source>
        <dbReference type="ARBA" id="ARBA00023303"/>
    </source>
</evidence>
<sequence length="464" mass="52686">MSLFMPVILILGSTMYSESSFPPAKSISNRLVEKLLLSYNPVLRPVLNETHVTKLEMLILISQILDMVGGNIASNAGRLRDYVWKDELLTWEPHKFGGLEYIKIPSELIWLPEVILYNNADDLYRTFLDNRIVKVDYNGSVLWASPVIFHSTCHVHVKYFPFDHQLCELKFGPWQYNGNELIIHGLGDSSIFTSDGEWDMISLSSTNNVMVYPDEPGVPYTDVTYGILLSRRAVFHVINLLLPCGLLTASTALVFFLPVESGEKISFGITILLSLTVFLLLLAELMPPSSVIPIVGQFYAVSMVLVSLSVGVSAAVVNIHHCGQQRSRVPCWVKKWIIHKLGRLIGIRIKRKCKRDYTVYARNKNIKRSPNAKTNDSSQSPLLPRDRDDKENGAILNEIESCGRVLHRDVLKIRQYFDHLKHEEDVRKEWRLVAMVVDRLCMIGYVVCIVGCTVTIIIHIQYDT</sequence>
<evidence type="ECO:0000256" key="4">
    <source>
        <dbReference type="ARBA" id="ARBA00022989"/>
    </source>
</evidence>
<keyword evidence="4 14" id="KW-1133">Transmembrane helix</keyword>
<evidence type="ECO:0000256" key="7">
    <source>
        <dbReference type="ARBA" id="ARBA00023136"/>
    </source>
</evidence>
<dbReference type="Gene3D" id="2.70.170.10">
    <property type="entry name" value="Neurotransmitter-gated ion-channel ligand-binding domain"/>
    <property type="match status" value="1"/>
</dbReference>
<keyword evidence="18" id="KW-1185">Reference proteome</keyword>
<evidence type="ECO:0000256" key="3">
    <source>
        <dbReference type="ARBA" id="ARBA00022692"/>
    </source>
</evidence>
<feature type="chain" id="PRO_5045012768" evidence="14">
    <location>
        <begin position="20"/>
        <end position="464"/>
    </location>
</feature>
<keyword evidence="6 14" id="KW-0406">Ion transport</keyword>
<keyword evidence="8" id="KW-1015">Disulfide bond</keyword>
<evidence type="ECO:0000256" key="14">
    <source>
        <dbReference type="RuleBase" id="RU000687"/>
    </source>
</evidence>
<evidence type="ECO:0000256" key="10">
    <source>
        <dbReference type="ARBA" id="ARBA00023180"/>
    </source>
</evidence>
<keyword evidence="1 14" id="KW-0813">Transport</keyword>
<dbReference type="InterPro" id="IPR038050">
    <property type="entry name" value="Neuro_actylchol_rec"/>
</dbReference>
<comment type="similarity">
    <text evidence="14">Belongs to the ligand-gated ion channel (TC 1.A.9) family.</text>
</comment>
<evidence type="ECO:0000259" key="17">
    <source>
        <dbReference type="Pfam" id="PF02932"/>
    </source>
</evidence>
<comment type="subcellular location">
    <subcellularLocation>
        <location evidence="13">Synaptic cell membrane</location>
        <topology evidence="13">Multi-pass membrane protein</topology>
    </subcellularLocation>
</comment>
<dbReference type="GeneID" id="100378810"/>
<dbReference type="InterPro" id="IPR006201">
    <property type="entry name" value="Neur_channel"/>
</dbReference>
<accession>A0ABM0M440</accession>
<evidence type="ECO:0000256" key="9">
    <source>
        <dbReference type="ARBA" id="ARBA00023170"/>
    </source>
</evidence>
<feature type="region of interest" description="Disordered" evidence="15">
    <location>
        <begin position="368"/>
        <end position="389"/>
    </location>
</feature>
<proteinExistence type="inferred from homology"/>
<dbReference type="Pfam" id="PF02932">
    <property type="entry name" value="Neur_chan_memb"/>
    <property type="match status" value="1"/>
</dbReference>
<keyword evidence="5" id="KW-0770">Synapse</keyword>
<keyword evidence="12 14" id="KW-0407">Ion channel</keyword>
<feature type="signal peptide" evidence="14">
    <location>
        <begin position="1"/>
        <end position="19"/>
    </location>
</feature>
<gene>
    <name evidence="19" type="primary">LOC100378810</name>
</gene>
<dbReference type="InterPro" id="IPR018000">
    <property type="entry name" value="Neurotransmitter_ion_chnl_CS"/>
</dbReference>
<feature type="transmembrane region" description="Helical" evidence="14">
    <location>
        <begin position="233"/>
        <end position="258"/>
    </location>
</feature>
<dbReference type="CDD" id="cd19051">
    <property type="entry name" value="LGIC_TM_cation"/>
    <property type="match status" value="1"/>
</dbReference>
<dbReference type="SUPFAM" id="SSF90112">
    <property type="entry name" value="Neurotransmitter-gated ion-channel transmembrane pore"/>
    <property type="match status" value="1"/>
</dbReference>
<dbReference type="InterPro" id="IPR036719">
    <property type="entry name" value="Neuro-gated_channel_TM_sf"/>
</dbReference>
<evidence type="ECO:0000313" key="19">
    <source>
        <dbReference type="RefSeq" id="XP_006814781.1"/>
    </source>
</evidence>
<dbReference type="PANTHER" id="PTHR18945">
    <property type="entry name" value="NEUROTRANSMITTER GATED ION CHANNEL"/>
    <property type="match status" value="1"/>
</dbReference>
<evidence type="ECO:0000313" key="18">
    <source>
        <dbReference type="Proteomes" id="UP000694865"/>
    </source>
</evidence>
<evidence type="ECO:0000256" key="1">
    <source>
        <dbReference type="ARBA" id="ARBA00022448"/>
    </source>
</evidence>
<feature type="domain" description="Neurotransmitter-gated ion-channel ligand-binding" evidence="16">
    <location>
        <begin position="29"/>
        <end position="232"/>
    </location>
</feature>
<feature type="transmembrane region" description="Helical" evidence="14">
    <location>
        <begin position="265"/>
        <end position="286"/>
    </location>
</feature>
<feature type="compositionally biased region" description="Polar residues" evidence="15">
    <location>
        <begin position="371"/>
        <end position="381"/>
    </location>
</feature>
<dbReference type="InterPro" id="IPR006202">
    <property type="entry name" value="Neur_chan_lig-bd"/>
</dbReference>
<evidence type="ECO:0000256" key="13">
    <source>
        <dbReference type="ARBA" id="ARBA00034099"/>
    </source>
</evidence>
<dbReference type="InterPro" id="IPR036734">
    <property type="entry name" value="Neur_chan_lig-bd_sf"/>
</dbReference>
<reference evidence="19" key="1">
    <citation type="submission" date="2025-08" db="UniProtKB">
        <authorList>
            <consortium name="RefSeq"/>
        </authorList>
    </citation>
    <scope>IDENTIFICATION</scope>
    <source>
        <tissue evidence="19">Testes</tissue>
    </source>
</reference>
<keyword evidence="9" id="KW-0675">Receptor</keyword>
<evidence type="ECO:0000256" key="6">
    <source>
        <dbReference type="ARBA" id="ARBA00023065"/>
    </source>
</evidence>
<dbReference type="Pfam" id="PF02931">
    <property type="entry name" value="Neur_chan_LBD"/>
    <property type="match status" value="1"/>
</dbReference>
<evidence type="ECO:0000256" key="2">
    <source>
        <dbReference type="ARBA" id="ARBA00022475"/>
    </source>
</evidence>
<feature type="domain" description="Neurotransmitter-gated ion-channel transmembrane" evidence="17">
    <location>
        <begin position="240"/>
        <end position="456"/>
    </location>
</feature>
<keyword evidence="10" id="KW-0325">Glycoprotein</keyword>
<evidence type="ECO:0000256" key="8">
    <source>
        <dbReference type="ARBA" id="ARBA00023157"/>
    </source>
</evidence>
<keyword evidence="2" id="KW-1003">Cell membrane</keyword>
<dbReference type="SUPFAM" id="SSF63712">
    <property type="entry name" value="Nicotinic receptor ligand binding domain-like"/>
    <property type="match status" value="1"/>
</dbReference>
<dbReference type="CDD" id="cd18997">
    <property type="entry name" value="LGIC_ECD_nAChR"/>
    <property type="match status" value="1"/>
</dbReference>
<name>A0ABM0M440_SACKO</name>